<dbReference type="Gene3D" id="2.160.20.80">
    <property type="entry name" value="E3 ubiquitin-protein ligase SopA"/>
    <property type="match status" value="1"/>
</dbReference>
<feature type="transmembrane region" description="Helical" evidence="1">
    <location>
        <begin position="122"/>
        <end position="149"/>
    </location>
</feature>
<dbReference type="InterPro" id="IPR051082">
    <property type="entry name" value="Pentapeptide-BTB/POZ_domain"/>
</dbReference>
<proteinExistence type="predicted"/>
<feature type="transmembrane region" description="Helical" evidence="1">
    <location>
        <begin position="155"/>
        <end position="177"/>
    </location>
</feature>
<feature type="transmembrane region" description="Helical" evidence="1">
    <location>
        <begin position="92"/>
        <end position="110"/>
    </location>
</feature>
<dbReference type="PANTHER" id="PTHR14136:SF17">
    <property type="entry name" value="BTB_POZ DOMAIN-CONTAINING PROTEIN KCTD9"/>
    <property type="match status" value="1"/>
</dbReference>
<dbReference type="SUPFAM" id="SSF141571">
    <property type="entry name" value="Pentapeptide repeat-like"/>
    <property type="match status" value="1"/>
</dbReference>
<dbReference type="AlphaFoldDB" id="A0A1Z4GRJ5"/>
<reference evidence="2 3" key="1">
    <citation type="submission" date="2017-06" db="EMBL/GenBank/DDBJ databases">
        <title>Genome sequencing of cyanobaciteial culture collection at National Institute for Environmental Studies (NIES).</title>
        <authorList>
            <person name="Hirose Y."/>
            <person name="Shimura Y."/>
            <person name="Fujisawa T."/>
            <person name="Nakamura Y."/>
            <person name="Kawachi M."/>
        </authorList>
    </citation>
    <scope>NUCLEOTIDE SEQUENCE [LARGE SCALE GENOMIC DNA]</scope>
    <source>
        <strain evidence="2 3">NIES-21</strain>
        <plasmid evidence="3">Plasmid2 dna</plasmid>
    </source>
</reference>
<dbReference type="OrthoDB" id="457820at2"/>
<sequence length="272" mass="30460">MISLNYSNQNLQNRSFKGQQLAGADFSGSDLRGGNFTGANLIGANFQQVKMGQSQRQVNVLVITAIVSPIILCGSCILLVEVLTTLLSEPVLNFLFGALPFLFFLAEIFLRDSLIVQFPKLSNIFGMGAIATLFLAMLLLTFWFVMIAFPSFSSSPAQGCFFLLLMSVSGIVSFRILQWLRQLIQSHSGTSFRKANLTDTDFSYSLVRNTDFSFAILTGVCVFDWKLPIHNKFISIDCKYLYLKAEKQERQPREGNFRLSELARILDKLGND</sequence>
<evidence type="ECO:0000313" key="3">
    <source>
        <dbReference type="Proteomes" id="UP000218287"/>
    </source>
</evidence>
<protein>
    <recommendedName>
        <fullName evidence="4">Pentapeptide repeat-containing protein</fullName>
    </recommendedName>
</protein>
<gene>
    <name evidence="2" type="ORF">NIES21_59890</name>
</gene>
<keyword evidence="1" id="KW-1133">Transmembrane helix</keyword>
<evidence type="ECO:0008006" key="4">
    <source>
        <dbReference type="Google" id="ProtNLM"/>
    </source>
</evidence>
<keyword evidence="2" id="KW-0614">Plasmid</keyword>
<keyword evidence="1" id="KW-0472">Membrane</keyword>
<organism evidence="2 3">
    <name type="scientific">Anabaenopsis circularis NIES-21</name>
    <dbReference type="NCBI Taxonomy" id="1085406"/>
    <lineage>
        <taxon>Bacteria</taxon>
        <taxon>Bacillati</taxon>
        <taxon>Cyanobacteriota</taxon>
        <taxon>Cyanophyceae</taxon>
        <taxon>Nostocales</taxon>
        <taxon>Nodulariaceae</taxon>
        <taxon>Anabaenopsis</taxon>
    </lineage>
</organism>
<name>A0A1Z4GRJ5_9CYAN</name>
<evidence type="ECO:0000256" key="1">
    <source>
        <dbReference type="SAM" id="Phobius"/>
    </source>
</evidence>
<geneLocation type="plasmid" evidence="3">
    <name>Plasmid2 dna</name>
</geneLocation>
<dbReference type="Pfam" id="PF00805">
    <property type="entry name" value="Pentapeptide"/>
    <property type="match status" value="2"/>
</dbReference>
<dbReference type="EMBL" id="AP018176">
    <property type="protein sequence ID" value="BAY20119.1"/>
    <property type="molecule type" value="Genomic_DNA"/>
</dbReference>
<keyword evidence="3" id="KW-1185">Reference proteome</keyword>
<evidence type="ECO:0000313" key="2">
    <source>
        <dbReference type="EMBL" id="BAY20119.1"/>
    </source>
</evidence>
<keyword evidence="1" id="KW-0812">Transmembrane</keyword>
<dbReference type="PANTHER" id="PTHR14136">
    <property type="entry name" value="BTB_POZ DOMAIN-CONTAINING PROTEIN KCTD9"/>
    <property type="match status" value="1"/>
</dbReference>
<dbReference type="InterPro" id="IPR001646">
    <property type="entry name" value="5peptide_repeat"/>
</dbReference>
<dbReference type="Proteomes" id="UP000218287">
    <property type="component" value="Plasmid Plasmid2 dna"/>
</dbReference>
<feature type="transmembrane region" description="Helical" evidence="1">
    <location>
        <begin position="58"/>
        <end position="80"/>
    </location>
</feature>
<accession>A0A1Z4GRJ5</accession>